<dbReference type="GO" id="GO:0016705">
    <property type="term" value="F:oxidoreductase activity, acting on paired donors, with incorporation or reduction of molecular oxygen"/>
    <property type="evidence" value="ECO:0007669"/>
    <property type="project" value="InterPro"/>
</dbReference>
<feature type="chain" id="PRO_5041960237" description="Cytochrome P450" evidence="1">
    <location>
        <begin position="20"/>
        <end position="391"/>
    </location>
</feature>
<gene>
    <name evidence="2" type="ORF">B0T19DRAFT_404024</name>
</gene>
<protein>
    <recommendedName>
        <fullName evidence="4">Cytochrome P450</fullName>
    </recommendedName>
</protein>
<dbReference type="GO" id="GO:0005506">
    <property type="term" value="F:iron ion binding"/>
    <property type="evidence" value="ECO:0007669"/>
    <property type="project" value="InterPro"/>
</dbReference>
<dbReference type="Proteomes" id="UP001286456">
    <property type="component" value="Unassembled WGS sequence"/>
</dbReference>
<dbReference type="AlphaFoldDB" id="A0AAE0M767"/>
<comment type="caution">
    <text evidence="2">The sequence shown here is derived from an EMBL/GenBank/DDBJ whole genome shotgun (WGS) entry which is preliminary data.</text>
</comment>
<dbReference type="Gene3D" id="1.10.630.10">
    <property type="entry name" value="Cytochrome P450"/>
    <property type="match status" value="1"/>
</dbReference>
<evidence type="ECO:0000313" key="2">
    <source>
        <dbReference type="EMBL" id="KAK3321500.1"/>
    </source>
</evidence>
<dbReference type="EMBL" id="JAUEPO010000005">
    <property type="protein sequence ID" value="KAK3321500.1"/>
    <property type="molecule type" value="Genomic_DNA"/>
</dbReference>
<accession>A0AAE0M767</accession>
<keyword evidence="1" id="KW-0732">Signal</keyword>
<evidence type="ECO:0000256" key="1">
    <source>
        <dbReference type="SAM" id="SignalP"/>
    </source>
</evidence>
<organism evidence="2 3">
    <name type="scientific">Cercophora scortea</name>
    <dbReference type="NCBI Taxonomy" id="314031"/>
    <lineage>
        <taxon>Eukaryota</taxon>
        <taxon>Fungi</taxon>
        <taxon>Dikarya</taxon>
        <taxon>Ascomycota</taxon>
        <taxon>Pezizomycotina</taxon>
        <taxon>Sordariomycetes</taxon>
        <taxon>Sordariomycetidae</taxon>
        <taxon>Sordariales</taxon>
        <taxon>Lasiosphaeriaceae</taxon>
        <taxon>Cercophora</taxon>
    </lineage>
</organism>
<name>A0AAE0M767_9PEZI</name>
<dbReference type="GO" id="GO:0020037">
    <property type="term" value="F:heme binding"/>
    <property type="evidence" value="ECO:0007669"/>
    <property type="project" value="InterPro"/>
</dbReference>
<dbReference type="GO" id="GO:0004497">
    <property type="term" value="F:monooxygenase activity"/>
    <property type="evidence" value="ECO:0007669"/>
    <property type="project" value="InterPro"/>
</dbReference>
<proteinExistence type="predicted"/>
<dbReference type="InterPro" id="IPR001128">
    <property type="entry name" value="Cyt_P450"/>
</dbReference>
<dbReference type="SUPFAM" id="SSF48264">
    <property type="entry name" value="Cytochrome P450"/>
    <property type="match status" value="1"/>
</dbReference>
<reference evidence="2" key="2">
    <citation type="submission" date="2023-06" db="EMBL/GenBank/DDBJ databases">
        <authorList>
            <consortium name="Lawrence Berkeley National Laboratory"/>
            <person name="Haridas S."/>
            <person name="Hensen N."/>
            <person name="Bonometti L."/>
            <person name="Westerberg I."/>
            <person name="Brannstrom I.O."/>
            <person name="Guillou S."/>
            <person name="Cros-Aarteil S."/>
            <person name="Calhoun S."/>
            <person name="Kuo A."/>
            <person name="Mondo S."/>
            <person name="Pangilinan J."/>
            <person name="Riley R."/>
            <person name="Labutti K."/>
            <person name="Andreopoulos B."/>
            <person name="Lipzen A."/>
            <person name="Chen C."/>
            <person name="Yanf M."/>
            <person name="Daum C."/>
            <person name="Ng V."/>
            <person name="Clum A."/>
            <person name="Steindorff A."/>
            <person name="Ohm R."/>
            <person name="Martin F."/>
            <person name="Silar P."/>
            <person name="Natvig D."/>
            <person name="Lalanne C."/>
            <person name="Gautier V."/>
            <person name="Ament-Velasquez S.L."/>
            <person name="Kruys A."/>
            <person name="Hutchinson M.I."/>
            <person name="Powell A.J."/>
            <person name="Barry K."/>
            <person name="Miller A.N."/>
            <person name="Grigoriev I.V."/>
            <person name="Debuchy R."/>
            <person name="Gladieux P."/>
            <person name="Thoren M.H."/>
            <person name="Johannesson H."/>
        </authorList>
    </citation>
    <scope>NUCLEOTIDE SEQUENCE</scope>
    <source>
        <strain evidence="2">SMH4131-1</strain>
    </source>
</reference>
<dbReference type="Pfam" id="PF00067">
    <property type="entry name" value="p450"/>
    <property type="match status" value="1"/>
</dbReference>
<sequence>MFLAILALVLLALATLLLNQHRFKFQRQPENPPTIQHWLASQRAIVTFAYAGPSIPLQQKLLLRSQPNSRLVAAFGINNSLTTTSVEVHERFRRTAARLLANNRLRWQLLYTAAEGVLSELIARRSGEMSCNGEGEGPGVGDEVEVMEGKGVEVEKRLEIEKEEEEDLVVVITREINSQWVLEEGLKRLQLVLPDGNGVPLTPEEALGLIMPQYETLWRVVLLTFVTAFHRSQGERRQEITRRAEGVPGCLGDSEKEKSALGLAKEGLRLFPSNKRIYRTGSEPADLERCHRRAEIWGADALEFRPERFDSLTDLQKQAYFPFSIGQHKCPAYAGFGDRMVTMLVVVLGRMLSAEVGVVVFNDEALDADGERLKPLPTGRDDMEGWVLELF</sequence>
<evidence type="ECO:0008006" key="4">
    <source>
        <dbReference type="Google" id="ProtNLM"/>
    </source>
</evidence>
<feature type="signal peptide" evidence="1">
    <location>
        <begin position="1"/>
        <end position="19"/>
    </location>
</feature>
<dbReference type="InterPro" id="IPR036396">
    <property type="entry name" value="Cyt_P450_sf"/>
</dbReference>
<keyword evidence="3" id="KW-1185">Reference proteome</keyword>
<evidence type="ECO:0000313" key="3">
    <source>
        <dbReference type="Proteomes" id="UP001286456"/>
    </source>
</evidence>
<reference evidence="2" key="1">
    <citation type="journal article" date="2023" name="Mol. Phylogenet. Evol.">
        <title>Genome-scale phylogeny and comparative genomics of the fungal order Sordariales.</title>
        <authorList>
            <person name="Hensen N."/>
            <person name="Bonometti L."/>
            <person name="Westerberg I."/>
            <person name="Brannstrom I.O."/>
            <person name="Guillou S."/>
            <person name="Cros-Aarteil S."/>
            <person name="Calhoun S."/>
            <person name="Haridas S."/>
            <person name="Kuo A."/>
            <person name="Mondo S."/>
            <person name="Pangilinan J."/>
            <person name="Riley R."/>
            <person name="LaButti K."/>
            <person name="Andreopoulos B."/>
            <person name="Lipzen A."/>
            <person name="Chen C."/>
            <person name="Yan M."/>
            <person name="Daum C."/>
            <person name="Ng V."/>
            <person name="Clum A."/>
            <person name="Steindorff A."/>
            <person name="Ohm R.A."/>
            <person name="Martin F."/>
            <person name="Silar P."/>
            <person name="Natvig D.O."/>
            <person name="Lalanne C."/>
            <person name="Gautier V."/>
            <person name="Ament-Velasquez S.L."/>
            <person name="Kruys A."/>
            <person name="Hutchinson M.I."/>
            <person name="Powell A.J."/>
            <person name="Barry K."/>
            <person name="Miller A.N."/>
            <person name="Grigoriev I.V."/>
            <person name="Debuchy R."/>
            <person name="Gladieux P."/>
            <person name="Hiltunen Thoren M."/>
            <person name="Johannesson H."/>
        </authorList>
    </citation>
    <scope>NUCLEOTIDE SEQUENCE</scope>
    <source>
        <strain evidence="2">SMH4131-1</strain>
    </source>
</reference>